<dbReference type="PRINTS" id="PR00925">
    <property type="entry name" value="NONHISHMG17"/>
</dbReference>
<dbReference type="Ensembl" id="ENSEAST00005024505.2">
    <property type="protein sequence ID" value="ENSEASP00005022585.1"/>
    <property type="gene ID" value="ENSEASG00005015425.2"/>
</dbReference>
<dbReference type="GO" id="GO:0005634">
    <property type="term" value="C:nucleus"/>
    <property type="evidence" value="ECO:0007669"/>
    <property type="project" value="UniProtKB-SubCell"/>
</dbReference>
<comment type="subcellular location">
    <subcellularLocation>
        <location evidence="1">Nucleus</location>
    </subcellularLocation>
</comment>
<accession>A0A8C4PQ84</accession>
<name>A0A8C4PQ84_EQUAS</name>
<evidence type="ECO:0000313" key="7">
    <source>
        <dbReference type="Ensembl" id="ENSEASP00005022585.1"/>
    </source>
</evidence>
<keyword evidence="4" id="KW-0539">Nucleus</keyword>
<evidence type="ECO:0000313" key="8">
    <source>
        <dbReference type="Proteomes" id="UP000694387"/>
    </source>
</evidence>
<reference evidence="7" key="2">
    <citation type="submission" date="2025-08" db="UniProtKB">
        <authorList>
            <consortium name="Ensembl"/>
        </authorList>
    </citation>
    <scope>IDENTIFICATION</scope>
</reference>
<keyword evidence="3" id="KW-0238">DNA-binding</keyword>
<comment type="similarity">
    <text evidence="2">Belongs to the HMGN family.</text>
</comment>
<evidence type="ECO:0000256" key="1">
    <source>
        <dbReference type="ARBA" id="ARBA00004123"/>
    </source>
</evidence>
<protein>
    <submittedName>
        <fullName evidence="7">Uncharacterized protein</fullName>
    </submittedName>
</protein>
<evidence type="ECO:0000256" key="2">
    <source>
        <dbReference type="ARBA" id="ARBA00007696"/>
    </source>
</evidence>
<dbReference type="Proteomes" id="UP000694387">
    <property type="component" value="Chromosome 21"/>
</dbReference>
<feature type="region of interest" description="Disordered" evidence="5">
    <location>
        <begin position="1"/>
        <end position="68"/>
    </location>
</feature>
<organism evidence="7 8">
    <name type="scientific">Equus asinus</name>
    <name type="common">Donkey</name>
    <name type="synonym">Equus africanus asinus</name>
    <dbReference type="NCBI Taxonomy" id="9793"/>
    <lineage>
        <taxon>Eukaryota</taxon>
        <taxon>Metazoa</taxon>
        <taxon>Chordata</taxon>
        <taxon>Craniata</taxon>
        <taxon>Vertebrata</taxon>
        <taxon>Euteleostomi</taxon>
        <taxon>Mammalia</taxon>
        <taxon>Eutheria</taxon>
        <taxon>Laurasiatheria</taxon>
        <taxon>Perissodactyla</taxon>
        <taxon>Equidae</taxon>
        <taxon>Equus</taxon>
    </lineage>
</organism>
<dbReference type="InterPro" id="IPR000079">
    <property type="entry name" value="HMGN_fam"/>
</dbReference>
<dbReference type="Pfam" id="PF01101">
    <property type="entry name" value="HMG14_17"/>
    <property type="match status" value="1"/>
</dbReference>
<keyword evidence="8" id="KW-1185">Reference proteome</keyword>
<evidence type="ECO:0000256" key="3">
    <source>
        <dbReference type="ARBA" id="ARBA00023125"/>
    </source>
</evidence>
<sequence length="112" mass="12302">MPKGRSAQPKGPGQWRPRNLQLLAKPAPAKGETKPKKAAGMGNSSEKKPQTKGKRGAKGKQSKGLTKTLKKLYLQKTQRKKPSLINIIYLVLSAVRVSLLVQSREIFLSTLL</sequence>
<evidence type="ECO:0000256" key="5">
    <source>
        <dbReference type="SAM" id="MobiDB-lite"/>
    </source>
</evidence>
<dbReference type="GO" id="GO:0031492">
    <property type="term" value="F:nucleosomal DNA binding"/>
    <property type="evidence" value="ECO:0007669"/>
    <property type="project" value="InterPro"/>
</dbReference>
<evidence type="ECO:0000256" key="6">
    <source>
        <dbReference type="SAM" id="Phobius"/>
    </source>
</evidence>
<dbReference type="AlphaFoldDB" id="A0A8C4PQ84"/>
<proteinExistence type="inferred from homology"/>
<evidence type="ECO:0000256" key="4">
    <source>
        <dbReference type="ARBA" id="ARBA00023242"/>
    </source>
</evidence>
<keyword evidence="6" id="KW-0812">Transmembrane</keyword>
<feature type="compositionally biased region" description="Basic residues" evidence="5">
    <location>
        <begin position="50"/>
        <end position="61"/>
    </location>
</feature>
<feature type="transmembrane region" description="Helical" evidence="6">
    <location>
        <begin position="84"/>
        <end position="102"/>
    </location>
</feature>
<reference evidence="7 8" key="1">
    <citation type="journal article" date="2020" name="Nat. Commun.">
        <title>Donkey genomes provide new insights into domestication and selection for coat color.</title>
        <authorList>
            <person name="Wang"/>
            <person name="C."/>
            <person name="Li"/>
            <person name="H."/>
            <person name="Guo"/>
            <person name="Y."/>
            <person name="Huang"/>
            <person name="J."/>
            <person name="Sun"/>
            <person name="Y."/>
            <person name="Min"/>
            <person name="J."/>
            <person name="Wang"/>
            <person name="J."/>
            <person name="Fang"/>
            <person name="X."/>
            <person name="Zhao"/>
            <person name="Z."/>
            <person name="Wang"/>
            <person name="S."/>
            <person name="Zhang"/>
            <person name="Y."/>
            <person name="Liu"/>
            <person name="Q."/>
            <person name="Jiang"/>
            <person name="Q."/>
            <person name="Wang"/>
            <person name="X."/>
            <person name="Guo"/>
            <person name="Y."/>
            <person name="Yang"/>
            <person name="C."/>
            <person name="Wang"/>
            <person name="Y."/>
            <person name="Tian"/>
            <person name="F."/>
            <person name="Zhuang"/>
            <person name="G."/>
            <person name="Fan"/>
            <person name="Y."/>
            <person name="Gao"/>
            <person name="Q."/>
            <person name="Li"/>
            <person name="Y."/>
            <person name="Ju"/>
            <person name="Z."/>
            <person name="Li"/>
            <person name="J."/>
            <person name="Li"/>
            <person name="R."/>
            <person name="Hou"/>
            <person name="M."/>
            <person name="Yang"/>
            <person name="G."/>
            <person name="Liu"/>
            <person name="G."/>
            <person name="Liu"/>
            <person name="W."/>
            <person name="Guo"/>
            <person name="J."/>
            <person name="Pan"/>
            <person name="S."/>
            <person name="Fan"/>
            <person name="G."/>
            <person name="Zhang"/>
            <person name="W."/>
            <person name="Zhang"/>
            <person name="R."/>
            <person name="Yu"/>
            <person name="J."/>
            <person name="Zhang"/>
            <person name="X."/>
            <person name="Yin"/>
            <person name="Q."/>
            <person name="Ji"/>
            <person name="C."/>
            <person name="Jin"/>
            <person name="Y."/>
            <person name="Yue"/>
            <person name="G."/>
            <person name="Liu"/>
            <person name="M."/>
            <person name="Xu"/>
            <person name="J."/>
            <person name="Liu"/>
            <person name="S."/>
            <person name="Jordana"/>
            <person name="J."/>
            <person name="Noce"/>
            <person name="A."/>
            <person name="Amills"/>
            <person name="M."/>
            <person name="Wu"/>
            <person name="D.D."/>
            <person name="Li"/>
            <person name="S."/>
            <person name="Zhou"/>
            <person name="X. and Zhong"/>
            <person name="J."/>
        </authorList>
    </citation>
    <scope>NUCLEOTIDE SEQUENCE [LARGE SCALE GENOMIC DNA]</scope>
</reference>
<dbReference type="GeneTree" id="ENSGT00950000185511"/>
<keyword evidence="6" id="KW-1133">Transmembrane helix</keyword>
<dbReference type="GO" id="GO:0000785">
    <property type="term" value="C:chromatin"/>
    <property type="evidence" value="ECO:0007669"/>
    <property type="project" value="InterPro"/>
</dbReference>
<keyword evidence="6" id="KW-0472">Membrane</keyword>
<reference evidence="7" key="3">
    <citation type="submission" date="2025-09" db="UniProtKB">
        <authorList>
            <consortium name="Ensembl"/>
        </authorList>
    </citation>
    <scope>IDENTIFICATION</scope>
</reference>
<dbReference type="OMA" id="KGPGQWR"/>